<gene>
    <name evidence="7" type="primary">dabB</name>
    <name evidence="10" type="ORF">CWE08_01155</name>
</gene>
<evidence type="ECO:0000313" key="10">
    <source>
        <dbReference type="EMBL" id="RUO23289.1"/>
    </source>
</evidence>
<feature type="transmembrane region" description="Helical" evidence="7">
    <location>
        <begin position="225"/>
        <end position="248"/>
    </location>
</feature>
<dbReference type="PANTHER" id="PTHR42829:SF1">
    <property type="entry name" value="INORGANIC CARBON TRANSPORTER SUBUNIT DABB-RELATED"/>
    <property type="match status" value="1"/>
</dbReference>
<evidence type="ECO:0000256" key="7">
    <source>
        <dbReference type="HAMAP-Rule" id="MF_00862"/>
    </source>
</evidence>
<evidence type="ECO:0000256" key="3">
    <source>
        <dbReference type="ARBA" id="ARBA00022475"/>
    </source>
</evidence>
<evidence type="ECO:0000313" key="11">
    <source>
        <dbReference type="Proteomes" id="UP000288395"/>
    </source>
</evidence>
<keyword evidence="11" id="KW-1185">Reference proteome</keyword>
<accession>A0A432W236</accession>
<dbReference type="InterPro" id="IPR001750">
    <property type="entry name" value="ND/Mrp_TM"/>
</dbReference>
<keyword evidence="6 7" id="KW-0472">Membrane</keyword>
<feature type="transmembrane region" description="Helical" evidence="7">
    <location>
        <begin position="254"/>
        <end position="277"/>
    </location>
</feature>
<dbReference type="InterPro" id="IPR046396">
    <property type="entry name" value="Transporter_DabB"/>
</dbReference>
<organism evidence="10 11">
    <name type="scientific">Aliidiomarina iranensis</name>
    <dbReference type="NCBI Taxonomy" id="1434071"/>
    <lineage>
        <taxon>Bacteria</taxon>
        <taxon>Pseudomonadati</taxon>
        <taxon>Pseudomonadota</taxon>
        <taxon>Gammaproteobacteria</taxon>
        <taxon>Alteromonadales</taxon>
        <taxon>Idiomarinaceae</taxon>
        <taxon>Aliidiomarina</taxon>
    </lineage>
</organism>
<dbReference type="GO" id="GO:0012505">
    <property type="term" value="C:endomembrane system"/>
    <property type="evidence" value="ECO:0007669"/>
    <property type="project" value="UniProtKB-SubCell"/>
</dbReference>
<keyword evidence="4 7" id="KW-0812">Transmembrane</keyword>
<comment type="caution">
    <text evidence="10">The sequence shown here is derived from an EMBL/GenBank/DDBJ whole genome shotgun (WGS) entry which is preliminary data.</text>
</comment>
<dbReference type="RefSeq" id="WP_126764832.1">
    <property type="nucleotide sequence ID" value="NZ_PIPJ01000001.1"/>
</dbReference>
<feature type="domain" description="NADH:quinone oxidoreductase/Mrp antiporter transmembrane" evidence="9">
    <location>
        <begin position="108"/>
        <end position="361"/>
    </location>
</feature>
<evidence type="ECO:0000256" key="4">
    <source>
        <dbReference type="ARBA" id="ARBA00022692"/>
    </source>
</evidence>
<dbReference type="InterPro" id="IPR003945">
    <property type="entry name" value="NU5C-like"/>
</dbReference>
<dbReference type="Proteomes" id="UP000288395">
    <property type="component" value="Unassembled WGS sequence"/>
</dbReference>
<keyword evidence="2 7" id="KW-0813">Transport</keyword>
<dbReference type="OrthoDB" id="9768329at2"/>
<feature type="transmembrane region" description="Helical" evidence="7">
    <location>
        <begin position="154"/>
        <end position="179"/>
    </location>
</feature>
<evidence type="ECO:0000256" key="2">
    <source>
        <dbReference type="ARBA" id="ARBA00022448"/>
    </source>
</evidence>
<dbReference type="EMBL" id="PIPJ01000001">
    <property type="protein sequence ID" value="RUO23289.1"/>
    <property type="molecule type" value="Genomic_DNA"/>
</dbReference>
<name>A0A432W236_9GAMM</name>
<comment type="function">
    <text evidence="7">Part of an energy-coupled inorganic carbon pump.</text>
</comment>
<dbReference type="AlphaFoldDB" id="A0A432W236"/>
<dbReference type="GO" id="GO:0008137">
    <property type="term" value="F:NADH dehydrogenase (ubiquinone) activity"/>
    <property type="evidence" value="ECO:0007669"/>
    <property type="project" value="InterPro"/>
</dbReference>
<feature type="transmembrane region" description="Helical" evidence="7">
    <location>
        <begin position="346"/>
        <end position="366"/>
    </location>
</feature>
<dbReference type="HAMAP" id="MF_00862">
    <property type="entry name" value="DabB"/>
    <property type="match status" value="1"/>
</dbReference>
<keyword evidence="5 7" id="KW-1133">Transmembrane helix</keyword>
<comment type="similarity">
    <text evidence="7">Belongs to the inorganic carbon transporter (TC 9.A.2) DabB family.</text>
</comment>
<evidence type="ECO:0000259" key="9">
    <source>
        <dbReference type="Pfam" id="PF00361"/>
    </source>
</evidence>
<evidence type="ECO:0000256" key="1">
    <source>
        <dbReference type="ARBA" id="ARBA00004127"/>
    </source>
</evidence>
<dbReference type="GO" id="GO:0015990">
    <property type="term" value="P:electron transport coupled proton transport"/>
    <property type="evidence" value="ECO:0007669"/>
    <property type="project" value="TreeGrafter"/>
</dbReference>
<dbReference type="GO" id="GO:0005886">
    <property type="term" value="C:plasma membrane"/>
    <property type="evidence" value="ECO:0007669"/>
    <property type="project" value="UniProtKB-SubCell"/>
</dbReference>
<dbReference type="PRINTS" id="PR01434">
    <property type="entry name" value="NADHDHGNASE5"/>
</dbReference>
<sequence length="518" mass="56948">MIANEIFLWLSVALLALAAWQQTARRLPLVLAGVSATVASALTLFLDTDATALLQLTPLRVVILAMIFVVAWAVINYSKQAIAEEQNAHRYWRWLYATLAAVILVIVSNHLLLLWASWVAISLSLHRLLVFYPERPRAKLAAHKKFIIARTAEFCLLTAIVLLAIHFDTFLLADILAAWSEDPVLTTELEVAAVLIAITALLKCAQLPVHGWLIQVVEAPTPISALLHAGVVNLGGFILLVTAPIVFAVPMAQWIVLVVAGFTAVLSALIMITRVSIKVKLAWSTSAQMGMMLVEIALGLYELAIVHLLAHSIYKAYAFLSAGSAVNQTLQRRLAQAKNAQWHDWLLSLVLGAGFVTLGATGYALFSEMMFAKSAESPLSVLLLFTAALTMLLAQRHSLEVNGSILRFSALALLLVFAYFGLKIAATPFVPALYPSSAAFLSLPDLWVSLLILLLVVVSMLLHIFPERNISQKLSMILFAGLYLDEWATRFTLAIWPIYPRANDKSKRHQKEKANAHR</sequence>
<comment type="subcellular location">
    <subcellularLocation>
        <location evidence="7">Cell membrane</location>
        <topology evidence="7">Multi-pass membrane protein</topology>
    </subcellularLocation>
    <subcellularLocation>
        <location evidence="1">Endomembrane system</location>
        <topology evidence="1">Multi-pass membrane protein</topology>
    </subcellularLocation>
    <subcellularLocation>
        <location evidence="8">Membrane</location>
        <topology evidence="8">Multi-pass membrane protein</topology>
    </subcellularLocation>
</comment>
<feature type="transmembrane region" description="Helical" evidence="7">
    <location>
        <begin position="29"/>
        <end position="46"/>
    </location>
</feature>
<dbReference type="GO" id="GO:0042773">
    <property type="term" value="P:ATP synthesis coupled electron transport"/>
    <property type="evidence" value="ECO:0007669"/>
    <property type="project" value="InterPro"/>
</dbReference>
<feature type="transmembrane region" description="Helical" evidence="7">
    <location>
        <begin position="90"/>
        <end position="107"/>
    </location>
</feature>
<proteinExistence type="inferred from homology"/>
<evidence type="ECO:0000256" key="8">
    <source>
        <dbReference type="RuleBase" id="RU000320"/>
    </source>
</evidence>
<reference evidence="11" key="1">
    <citation type="journal article" date="2018" name="Front. Microbiol.">
        <title>Genome-Based Analysis Reveals the Taxonomy and Diversity of the Family Idiomarinaceae.</title>
        <authorList>
            <person name="Liu Y."/>
            <person name="Lai Q."/>
            <person name="Shao Z."/>
        </authorList>
    </citation>
    <scope>NUCLEOTIDE SEQUENCE [LARGE SCALE GENOMIC DNA]</scope>
    <source>
        <strain evidence="11">GBPy7</strain>
    </source>
</reference>
<comment type="subunit">
    <text evidence="7">Forms a complex with DabA.</text>
</comment>
<feature type="transmembrane region" description="Helical" evidence="7">
    <location>
        <begin position="406"/>
        <end position="426"/>
    </location>
</feature>
<evidence type="ECO:0000256" key="5">
    <source>
        <dbReference type="ARBA" id="ARBA00022989"/>
    </source>
</evidence>
<dbReference type="NCBIfam" id="NF006029">
    <property type="entry name" value="PRK08168.1"/>
    <property type="match status" value="1"/>
</dbReference>
<dbReference type="Pfam" id="PF00361">
    <property type="entry name" value="Proton_antipo_M"/>
    <property type="match status" value="1"/>
</dbReference>
<feature type="transmembrane region" description="Helical" evidence="7">
    <location>
        <begin position="6"/>
        <end position="22"/>
    </location>
</feature>
<keyword evidence="3 7" id="KW-1003">Cell membrane</keyword>
<feature type="transmembrane region" description="Helical" evidence="7">
    <location>
        <begin position="446"/>
        <end position="465"/>
    </location>
</feature>
<feature type="transmembrane region" description="Helical" evidence="7">
    <location>
        <begin position="58"/>
        <end position="78"/>
    </location>
</feature>
<dbReference type="GO" id="GO:0003954">
    <property type="term" value="F:NADH dehydrogenase activity"/>
    <property type="evidence" value="ECO:0007669"/>
    <property type="project" value="TreeGrafter"/>
</dbReference>
<dbReference type="PANTHER" id="PTHR42829">
    <property type="entry name" value="NADH-UBIQUINONE OXIDOREDUCTASE CHAIN 5"/>
    <property type="match status" value="1"/>
</dbReference>
<evidence type="ECO:0000256" key="6">
    <source>
        <dbReference type="ARBA" id="ARBA00023136"/>
    </source>
</evidence>
<feature type="transmembrane region" description="Helical" evidence="7">
    <location>
        <begin position="378"/>
        <end position="394"/>
    </location>
</feature>
<feature type="transmembrane region" description="Helical" evidence="7">
    <location>
        <begin position="113"/>
        <end position="133"/>
    </location>
</feature>
<protein>
    <recommendedName>
        <fullName evidence="7">Probable inorganic carbon transporter subunit DabB</fullName>
    </recommendedName>
</protein>
<feature type="transmembrane region" description="Helical" evidence="7">
    <location>
        <begin position="191"/>
        <end position="213"/>
    </location>
</feature>